<gene>
    <name evidence="1" type="ORF">SAMN05444167_1687</name>
</gene>
<sequence>MTRGELLHLLIGQGRTRGFEFRRWFVQNTGETWSSYAEALQWLAKGKRAQMLLFSHEFAKSFFQSGERIQYVVEPQTFERVTANGQSLTVNRKAHLRHSSREDVWRFHLREMAVRAEPLHYIRRFLITEETMAAVSRPTVQVVDEDDYDNENLVRETA</sequence>
<evidence type="ECO:0000313" key="2">
    <source>
        <dbReference type="Proteomes" id="UP000182427"/>
    </source>
</evidence>
<proteinExistence type="predicted"/>
<keyword evidence="2" id="KW-1185">Reference proteome</keyword>
<protein>
    <submittedName>
        <fullName evidence="1">Uncharacterized protein</fullName>
    </submittedName>
</protein>
<evidence type="ECO:0000313" key="1">
    <source>
        <dbReference type="EMBL" id="SDF19802.1"/>
    </source>
</evidence>
<dbReference type="EMBL" id="LT629690">
    <property type="protein sequence ID" value="SDF19802.1"/>
    <property type="molecule type" value="Genomic_DNA"/>
</dbReference>
<dbReference type="AlphaFoldDB" id="A0A1G7J4A6"/>
<accession>A0A1G7J4A6</accession>
<dbReference type="RefSeq" id="WP_083344732.1">
    <property type="nucleotide sequence ID" value="NZ_LT629690.1"/>
</dbReference>
<dbReference type="OrthoDB" id="118248at2"/>
<reference evidence="1 2" key="1">
    <citation type="submission" date="2016-10" db="EMBL/GenBank/DDBJ databases">
        <authorList>
            <person name="de Groot N.N."/>
        </authorList>
    </citation>
    <scope>NUCLEOTIDE SEQUENCE [LARGE SCALE GENOMIC DNA]</scope>
    <source>
        <strain evidence="1 2">GAS232</strain>
    </source>
</reference>
<organism evidence="1 2">
    <name type="scientific">Terriglobus roseus</name>
    <dbReference type="NCBI Taxonomy" id="392734"/>
    <lineage>
        <taxon>Bacteria</taxon>
        <taxon>Pseudomonadati</taxon>
        <taxon>Acidobacteriota</taxon>
        <taxon>Terriglobia</taxon>
        <taxon>Terriglobales</taxon>
        <taxon>Acidobacteriaceae</taxon>
        <taxon>Terriglobus</taxon>
    </lineage>
</organism>
<name>A0A1G7J4A6_9BACT</name>
<dbReference type="Proteomes" id="UP000182427">
    <property type="component" value="Chromosome I"/>
</dbReference>